<accession>A0A150TE41</accession>
<dbReference type="EMBL" id="JEME01002857">
    <property type="protein sequence ID" value="KYG02960.1"/>
    <property type="molecule type" value="Genomic_DNA"/>
</dbReference>
<dbReference type="Proteomes" id="UP000075502">
    <property type="component" value="Unassembled WGS sequence"/>
</dbReference>
<proteinExistence type="predicted"/>
<protein>
    <submittedName>
        <fullName evidence="1">Uncharacterized protein</fullName>
    </submittedName>
</protein>
<reference evidence="1 2" key="1">
    <citation type="submission" date="2014-02" db="EMBL/GenBank/DDBJ databases">
        <title>The small core and large imbalanced accessory genome model reveals a collaborative survival strategy of Sorangium cellulosum strains in nature.</title>
        <authorList>
            <person name="Han K."/>
            <person name="Peng R."/>
            <person name="Blom J."/>
            <person name="Li Y.-Z."/>
        </authorList>
    </citation>
    <scope>NUCLEOTIDE SEQUENCE [LARGE SCALE GENOMIC DNA]</scope>
    <source>
        <strain evidence="1 2">So0007-03</strain>
    </source>
</reference>
<sequence length="199" mass="20994">MCGSGVCEFGETCSSCAADCGACAPVCGDGVCKAGVEDCSSCAADCGACQCASPGTGTPGYWKNHPNAWKVSKLTIGGKTYTKAQLLDIISRPTKGDVTYILAKHLIVAKLNVGIGNQSSCIERTIAAADAWLKKYRLGSNVKDRGCNSPWESGEPLADKLDAYNNGRLCAPHRDDVDCDGHGHDRDHDHHHGHGCRGR</sequence>
<comment type="caution">
    <text evidence="1">The sequence shown here is derived from an EMBL/GenBank/DDBJ whole genome shotgun (WGS) entry which is preliminary data.</text>
</comment>
<organism evidence="1 2">
    <name type="scientific">Sorangium cellulosum</name>
    <name type="common">Polyangium cellulosum</name>
    <dbReference type="NCBI Taxonomy" id="56"/>
    <lineage>
        <taxon>Bacteria</taxon>
        <taxon>Pseudomonadati</taxon>
        <taxon>Myxococcota</taxon>
        <taxon>Polyangia</taxon>
        <taxon>Polyangiales</taxon>
        <taxon>Polyangiaceae</taxon>
        <taxon>Sorangium</taxon>
    </lineage>
</organism>
<evidence type="ECO:0000313" key="2">
    <source>
        <dbReference type="Proteomes" id="UP000075502"/>
    </source>
</evidence>
<name>A0A150TE41_SORCE</name>
<dbReference type="AlphaFoldDB" id="A0A150TE41"/>
<evidence type="ECO:0000313" key="1">
    <source>
        <dbReference type="EMBL" id="KYG02960.1"/>
    </source>
</evidence>
<gene>
    <name evidence="1" type="ORF">BE21_00360</name>
</gene>